<dbReference type="PANTHER" id="PTHR46201">
    <property type="entry name" value="PHD FINGER PROTEIN MALE MEIOCYTE DEATH 1-RELATED"/>
    <property type="match status" value="1"/>
</dbReference>
<proteinExistence type="predicted"/>
<reference evidence="1" key="1">
    <citation type="submission" date="2016-11" db="EMBL/GenBank/DDBJ databases">
        <title>The genome of Nicotiana attenuata.</title>
        <authorList>
            <person name="Xu S."/>
            <person name="Brockmoeller T."/>
            <person name="Gaquerel E."/>
            <person name="Navarro A."/>
            <person name="Kuhl H."/>
            <person name="Gase K."/>
            <person name="Ling Z."/>
            <person name="Zhou W."/>
            <person name="Kreitzer C."/>
            <person name="Stanke M."/>
            <person name="Tang H."/>
            <person name="Lyons E."/>
            <person name="Pandey P."/>
            <person name="Pandey S.P."/>
            <person name="Timmermann B."/>
            <person name="Baldwin I.T."/>
        </authorList>
    </citation>
    <scope>NUCLEOTIDE SEQUENCE [LARGE SCALE GENOMIC DNA]</scope>
    <source>
        <strain evidence="1">UT</strain>
    </source>
</reference>
<name>A0A314KU55_NICAT</name>
<gene>
    <name evidence="1" type="primary">MMD1_1</name>
    <name evidence="1" type="ORF">A4A49_07757</name>
</gene>
<sequence>MDLWDRICNNLRARKITVEDVSNKHSMDLRLLYGVAYVHTWFGQWGYKFSHGSFGIMEHNYEIAIEMLSSTEIDQVPPGEYRLSAIPAKLENAPELLFSPSHIDVSVRSPLLDIKFYQAQVSIHGSVVCKERCDSSVSLTLLRLDGKSKDEKKTIGLANESNEFFFSNFLPGKYRVEVLKLLLFA</sequence>
<dbReference type="Gramene" id="OIT32898">
    <property type="protein sequence ID" value="OIT32898"/>
    <property type="gene ID" value="A4A49_07757"/>
</dbReference>
<dbReference type="Proteomes" id="UP000187609">
    <property type="component" value="Unassembled WGS sequence"/>
</dbReference>
<evidence type="ECO:0000313" key="1">
    <source>
        <dbReference type="EMBL" id="OIT32898.1"/>
    </source>
</evidence>
<dbReference type="PANTHER" id="PTHR46201:SF9">
    <property type="entry name" value="PHD FINGER PROTEIN MALE MEIOCYTE DEATH 1"/>
    <property type="match status" value="1"/>
</dbReference>
<dbReference type="STRING" id="49451.A0A314KU55"/>
<evidence type="ECO:0000313" key="2">
    <source>
        <dbReference type="Proteomes" id="UP000187609"/>
    </source>
</evidence>
<keyword evidence="2" id="KW-1185">Reference proteome</keyword>
<dbReference type="AlphaFoldDB" id="A0A314KU55"/>
<dbReference type="EMBL" id="MJEQ01000976">
    <property type="protein sequence ID" value="OIT32898.1"/>
    <property type="molecule type" value="Genomic_DNA"/>
</dbReference>
<accession>A0A314KU55</accession>
<comment type="caution">
    <text evidence="1">The sequence shown here is derived from an EMBL/GenBank/DDBJ whole genome shotgun (WGS) entry which is preliminary data.</text>
</comment>
<protein>
    <submittedName>
        <fullName evidence="1">Phd finger protein male meiocyte death 1</fullName>
    </submittedName>
</protein>
<organism evidence="1 2">
    <name type="scientific">Nicotiana attenuata</name>
    <name type="common">Coyote tobacco</name>
    <dbReference type="NCBI Taxonomy" id="49451"/>
    <lineage>
        <taxon>Eukaryota</taxon>
        <taxon>Viridiplantae</taxon>
        <taxon>Streptophyta</taxon>
        <taxon>Embryophyta</taxon>
        <taxon>Tracheophyta</taxon>
        <taxon>Spermatophyta</taxon>
        <taxon>Magnoliopsida</taxon>
        <taxon>eudicotyledons</taxon>
        <taxon>Gunneridae</taxon>
        <taxon>Pentapetalae</taxon>
        <taxon>asterids</taxon>
        <taxon>lamiids</taxon>
        <taxon>Solanales</taxon>
        <taxon>Solanaceae</taxon>
        <taxon>Nicotianoideae</taxon>
        <taxon>Nicotianeae</taxon>
        <taxon>Nicotiana</taxon>
    </lineage>
</organism>